<feature type="transmembrane region" description="Helical" evidence="2">
    <location>
        <begin position="100"/>
        <end position="120"/>
    </location>
</feature>
<comment type="caution">
    <text evidence="3">The sequence shown here is derived from an EMBL/GenBank/DDBJ whole genome shotgun (WGS) entry which is preliminary data.</text>
</comment>
<dbReference type="RefSeq" id="WP_004476105.1">
    <property type="nucleotide sequence ID" value="NZ_AHON02000051.1"/>
</dbReference>
<feature type="transmembrane region" description="Helical" evidence="2">
    <location>
        <begin position="157"/>
        <end position="176"/>
    </location>
</feature>
<feature type="coiled-coil region" evidence="1">
    <location>
        <begin position="6"/>
        <end position="40"/>
    </location>
</feature>
<feature type="transmembrane region" description="Helical" evidence="2">
    <location>
        <begin position="257"/>
        <end position="276"/>
    </location>
</feature>
<name>A0A0E2BEW7_9LEPT</name>
<dbReference type="Proteomes" id="UP000006329">
    <property type="component" value="Unassembled WGS sequence"/>
</dbReference>
<feature type="transmembrane region" description="Helical" evidence="2">
    <location>
        <begin position="328"/>
        <end position="344"/>
    </location>
</feature>
<organism evidence="3 4">
    <name type="scientific">Leptospira santarosai str. MOR084</name>
    <dbReference type="NCBI Taxonomy" id="1049984"/>
    <lineage>
        <taxon>Bacteria</taxon>
        <taxon>Pseudomonadati</taxon>
        <taxon>Spirochaetota</taxon>
        <taxon>Spirochaetia</taxon>
        <taxon>Leptospirales</taxon>
        <taxon>Leptospiraceae</taxon>
        <taxon>Leptospira</taxon>
    </lineage>
</organism>
<feature type="transmembrane region" description="Helical" evidence="2">
    <location>
        <begin position="356"/>
        <end position="375"/>
    </location>
</feature>
<feature type="transmembrane region" description="Helical" evidence="2">
    <location>
        <begin position="438"/>
        <end position="454"/>
    </location>
</feature>
<feature type="transmembrane region" description="Helical" evidence="2">
    <location>
        <begin position="65"/>
        <end position="88"/>
    </location>
</feature>
<feature type="transmembrane region" description="Helical" evidence="2">
    <location>
        <begin position="381"/>
        <end position="398"/>
    </location>
</feature>
<feature type="transmembrane region" description="Helical" evidence="2">
    <location>
        <begin position="497"/>
        <end position="515"/>
    </location>
</feature>
<keyword evidence="2" id="KW-1133">Transmembrane helix</keyword>
<dbReference type="PANTHER" id="PTHR38434">
    <property type="entry name" value="BLL2549 PROTEIN"/>
    <property type="match status" value="1"/>
</dbReference>
<sequence length="1012" mass="117240">MIGHPNGRCSLDLKKIQKRLDELEAEIVSLRKEITADQTISKEPSQTYSAVSETILKKRSPEWELFLGGNLLGKLGLLSILLACSWFVKYAFDNRWVNESGRVLIGLSIGFGFCLTGLQLTRRKFRMLPESVFGTGFSIVYLSLFGGYYYYDLFSLSEIFLYLSLLSVFSSGLAYWIRKEILYVFALIGSILSPVLISTGENSYRFLFGYLVFLNILFFLISRKIPWIVSSFFLLAANSVLYYFWAMKNAQQSGFLVPFLFITITYLLFVYGKGFLFPKLLQKSENSGGVFPRWNSVFYPVFLVLNSLCFGFMGYVQLGESHPNLSPHFILFGAVLFSTWILWGRKKTDSFYPSQLEIFETIHLYLLLGFAYAALWDFSEGSWLTFSWITFTGVVSLLNSKSGNVRYMAGFWIVTLIRLYLFNPMDDVNRRFLINERFALYLLSSLFLFGTYYIQKNRNSFGFDRGYVYMGIFTLILGTLVDVYYTVYDQHYRNLGYSYVLAFYAFVFLLIGFKYSVRTFRIVGLAVAAVLVGKLYFYDIWTMSKIVRIVAGFTLGLGFILTSLFYQKFKEKLANYRNTSVLLLLFSTISVSFFVSPLNAEEINTKGYRYYKEIRIPKRSDQVGNDENSYYGKIKLDEDIVRHSGVNDRRIVYNGRTIPFISRNVLGVSEKGGEKKVNLLFRDKGESQDGDRSDVHRYLLKLPKIPAKTKYKSIVARASGDYYYQIKGKIYLGEDTEHWRFDSEFTIYNYKGGNSSDKIEFTSNDETYVRIEIHQSTSNADLEFTKVLYESVSERMEFKKTVEKSDLESGFNSDTRSSVFYFRNPMKIPIHRAVLSIKEEKFEREIKVFFKNSSKEFERLGNGTVFRKQNGSSDTDLFFSKPISSELKLEIFDGDDDPLTLEKMEVFVLQEEIVFPLNLEDDPIQNLRIYYGNPYAFYPEFDFEKTFSEFAFQIEAVIQEERENENFGYSIGEPPVSTWIIRGFFFFGITILAFLTYRVLRIKTSDLSGPVI</sequence>
<keyword evidence="4" id="KW-1185">Reference proteome</keyword>
<feature type="transmembrane region" description="Helical" evidence="2">
    <location>
        <begin position="578"/>
        <end position="598"/>
    </location>
</feature>
<protein>
    <submittedName>
        <fullName evidence="3">Membrane protein, PF10101 family</fullName>
    </submittedName>
</protein>
<feature type="transmembrane region" description="Helical" evidence="2">
    <location>
        <begin position="297"/>
        <end position="316"/>
    </location>
</feature>
<dbReference type="EMBL" id="AHON02000051">
    <property type="protein sequence ID" value="EKO33461.1"/>
    <property type="molecule type" value="Genomic_DNA"/>
</dbReference>
<feature type="transmembrane region" description="Helical" evidence="2">
    <location>
        <begin position="546"/>
        <end position="566"/>
    </location>
</feature>
<reference evidence="3" key="1">
    <citation type="submission" date="2012-10" db="EMBL/GenBank/DDBJ databases">
        <authorList>
            <person name="Harkins D.M."/>
            <person name="Durkin A.S."/>
            <person name="Brinkac L.M."/>
            <person name="Haft D.H."/>
            <person name="Selengut J.D."/>
            <person name="Sanka R."/>
            <person name="DePew J."/>
            <person name="Purushe J."/>
            <person name="Matthias M.A."/>
            <person name="Vinetz J.M."/>
            <person name="Sutton G.G."/>
            <person name="Nierman W.C."/>
            <person name="Fouts D.E."/>
        </authorList>
    </citation>
    <scope>NUCLEOTIDE SEQUENCE [LARGE SCALE GENOMIC DNA]</scope>
    <source>
        <strain evidence="3">MOR084</strain>
    </source>
</reference>
<keyword evidence="2" id="KW-0472">Membrane</keyword>
<dbReference type="Pfam" id="PF10101">
    <property type="entry name" value="DUF2339"/>
    <property type="match status" value="2"/>
</dbReference>
<proteinExistence type="predicted"/>
<dbReference type="InterPro" id="IPR019286">
    <property type="entry name" value="DUF2339_TM"/>
</dbReference>
<feature type="transmembrane region" description="Helical" evidence="2">
    <location>
        <begin position="181"/>
        <end position="197"/>
    </location>
</feature>
<feature type="transmembrane region" description="Helical" evidence="2">
    <location>
        <begin position="979"/>
        <end position="1000"/>
    </location>
</feature>
<accession>A0A0E2BEW7</accession>
<feature type="transmembrane region" description="Helical" evidence="2">
    <location>
        <begin position="203"/>
        <end position="220"/>
    </location>
</feature>
<feature type="transmembrane region" description="Helical" evidence="2">
    <location>
        <begin position="466"/>
        <end position="485"/>
    </location>
</feature>
<evidence type="ECO:0000313" key="4">
    <source>
        <dbReference type="Proteomes" id="UP000006329"/>
    </source>
</evidence>
<keyword evidence="2" id="KW-0812">Transmembrane</keyword>
<evidence type="ECO:0000256" key="1">
    <source>
        <dbReference type="SAM" id="Coils"/>
    </source>
</evidence>
<evidence type="ECO:0000256" key="2">
    <source>
        <dbReference type="SAM" id="Phobius"/>
    </source>
</evidence>
<feature type="transmembrane region" description="Helical" evidence="2">
    <location>
        <begin position="227"/>
        <end position="245"/>
    </location>
</feature>
<dbReference type="AlphaFoldDB" id="A0A0E2BEW7"/>
<feature type="transmembrane region" description="Helical" evidence="2">
    <location>
        <begin position="522"/>
        <end position="540"/>
    </location>
</feature>
<evidence type="ECO:0000313" key="3">
    <source>
        <dbReference type="EMBL" id="EKO33461.1"/>
    </source>
</evidence>
<dbReference type="PANTHER" id="PTHR38434:SF1">
    <property type="entry name" value="BLL2549 PROTEIN"/>
    <property type="match status" value="1"/>
</dbReference>
<feature type="transmembrane region" description="Helical" evidence="2">
    <location>
        <begin position="405"/>
        <end position="423"/>
    </location>
</feature>
<gene>
    <name evidence="3" type="ORF">LEP1GSC179_2558</name>
</gene>
<feature type="transmembrane region" description="Helical" evidence="2">
    <location>
        <begin position="132"/>
        <end position="151"/>
    </location>
</feature>
<keyword evidence="1" id="KW-0175">Coiled coil</keyword>